<keyword evidence="1" id="KW-0812">Transmembrane</keyword>
<feature type="transmembrane region" description="Helical" evidence="1">
    <location>
        <begin position="182"/>
        <end position="204"/>
    </location>
</feature>
<dbReference type="Proteomes" id="UP000239522">
    <property type="component" value="Unassembled WGS sequence"/>
</dbReference>
<gene>
    <name evidence="2" type="ORF">BST83_16440</name>
</gene>
<keyword evidence="1" id="KW-0472">Membrane</keyword>
<keyword evidence="1" id="KW-1133">Transmembrane helix</keyword>
<keyword evidence="3" id="KW-1185">Reference proteome</keyword>
<dbReference type="AlphaFoldDB" id="A0A2S7L1D0"/>
<dbReference type="EMBL" id="MQUA01000013">
    <property type="protein sequence ID" value="PQB08533.1"/>
    <property type="molecule type" value="Genomic_DNA"/>
</dbReference>
<proteinExistence type="predicted"/>
<evidence type="ECO:0000313" key="2">
    <source>
        <dbReference type="EMBL" id="PQB08533.1"/>
    </source>
</evidence>
<name>A0A2S7L1D0_9FLAO</name>
<dbReference type="RefSeq" id="WP_104810723.1">
    <property type="nucleotide sequence ID" value="NZ_MQUA01000013.1"/>
</dbReference>
<feature type="transmembrane region" description="Helical" evidence="1">
    <location>
        <begin position="92"/>
        <end position="114"/>
    </location>
</feature>
<accession>A0A2S7L1D0</accession>
<sequence>MEITAQQLEEIENYLAKIKFDFVDLNAEILDHITSDVESLLDKNYSFENAFALVKLRWETYFRDTSSFFFGLQYSESKIVVKKAVKMFKPFYFLYLTAYILPMIIFTNISIVFQKNTIDFLNGFLNSISAVFFCYLIYIILKVIKAKVKTTYRFILKTQYLGVIFLILPLLMGNYFNDDGSLIPFLISFQSGGFAVTYICHYFYKKHEEVIKKSKI</sequence>
<evidence type="ECO:0000313" key="3">
    <source>
        <dbReference type="Proteomes" id="UP000239522"/>
    </source>
</evidence>
<protein>
    <submittedName>
        <fullName evidence="2">Uncharacterized protein</fullName>
    </submittedName>
</protein>
<comment type="caution">
    <text evidence="2">The sequence shown here is derived from an EMBL/GenBank/DDBJ whole genome shotgun (WGS) entry which is preliminary data.</text>
</comment>
<reference evidence="2 3" key="1">
    <citation type="submission" date="2016-11" db="EMBL/GenBank/DDBJ databases">
        <title>Trade-off between light-utilization and light-protection in marine flavobacteria.</title>
        <authorList>
            <person name="Kumagai Y."/>
        </authorList>
    </citation>
    <scope>NUCLEOTIDE SEQUENCE [LARGE SCALE GENOMIC DNA]</scope>
    <source>
        <strain evidence="2 3">ATCC 700397</strain>
    </source>
</reference>
<organism evidence="2 3">
    <name type="scientific">Polaribacter filamentus</name>
    <dbReference type="NCBI Taxonomy" id="53483"/>
    <lineage>
        <taxon>Bacteria</taxon>
        <taxon>Pseudomonadati</taxon>
        <taxon>Bacteroidota</taxon>
        <taxon>Flavobacteriia</taxon>
        <taxon>Flavobacteriales</taxon>
        <taxon>Flavobacteriaceae</taxon>
    </lineage>
</organism>
<evidence type="ECO:0000256" key="1">
    <source>
        <dbReference type="SAM" id="Phobius"/>
    </source>
</evidence>
<feature type="transmembrane region" description="Helical" evidence="1">
    <location>
        <begin position="160"/>
        <end position="176"/>
    </location>
</feature>
<feature type="transmembrane region" description="Helical" evidence="1">
    <location>
        <begin position="120"/>
        <end position="140"/>
    </location>
</feature>
<dbReference type="OrthoDB" id="1188278at2"/>